<feature type="domain" description="HTH myb-type" evidence="7">
    <location>
        <begin position="36"/>
        <end position="90"/>
    </location>
</feature>
<dbReference type="OrthoDB" id="2143914at2759"/>
<dbReference type="CDD" id="cd00167">
    <property type="entry name" value="SANT"/>
    <property type="match status" value="3"/>
</dbReference>
<dbReference type="STRING" id="448386.A0A2V3II33"/>
<dbReference type="PANTHER" id="PTHR46621">
    <property type="entry name" value="SNRNA-ACTIVATING PROTEIN COMPLEX SUBUNIT 4"/>
    <property type="match status" value="1"/>
</dbReference>
<feature type="domain" description="Myb-like" evidence="5">
    <location>
        <begin position="194"/>
        <end position="245"/>
    </location>
</feature>
<dbReference type="Gene3D" id="1.10.10.60">
    <property type="entry name" value="Homeodomain-like"/>
    <property type="match status" value="4"/>
</dbReference>
<dbReference type="PANTHER" id="PTHR46621:SF1">
    <property type="entry name" value="SNRNA-ACTIVATING PROTEIN COMPLEX SUBUNIT 4"/>
    <property type="match status" value="1"/>
</dbReference>
<dbReference type="GO" id="GO:0000978">
    <property type="term" value="F:RNA polymerase II cis-regulatory region sequence-specific DNA binding"/>
    <property type="evidence" value="ECO:0007669"/>
    <property type="project" value="TreeGrafter"/>
</dbReference>
<keyword evidence="2" id="KW-0238">DNA-binding</keyword>
<feature type="domain" description="Myb-like" evidence="5">
    <location>
        <begin position="36"/>
        <end position="86"/>
    </location>
</feature>
<name>A0A2V3II33_9FLOR</name>
<keyword evidence="1" id="KW-0805">Transcription regulation</keyword>
<reference evidence="8 9" key="1">
    <citation type="journal article" date="2018" name="Mol. Biol. Evol.">
        <title>Analysis of the draft genome of the red seaweed Gracilariopsis chorda provides insights into genome size evolution in Rhodophyta.</title>
        <authorList>
            <person name="Lee J."/>
            <person name="Yang E.C."/>
            <person name="Graf L."/>
            <person name="Yang J.H."/>
            <person name="Qiu H."/>
            <person name="Zel Zion U."/>
            <person name="Chan C.X."/>
            <person name="Stephens T.G."/>
            <person name="Weber A.P.M."/>
            <person name="Boo G.H."/>
            <person name="Boo S.M."/>
            <person name="Kim K.M."/>
            <person name="Shin Y."/>
            <person name="Jung M."/>
            <person name="Lee S.J."/>
            <person name="Yim H.S."/>
            <person name="Lee J.H."/>
            <person name="Bhattacharya D."/>
            <person name="Yoon H.S."/>
        </authorList>
    </citation>
    <scope>NUCLEOTIDE SEQUENCE [LARGE SCALE GENOMIC DNA]</scope>
    <source>
        <strain evidence="8 9">SKKU-2015</strain>
        <tissue evidence="8">Whole body</tissue>
    </source>
</reference>
<keyword evidence="3" id="KW-0804">Transcription</keyword>
<dbReference type="EMBL" id="NBIV01000200">
    <property type="protein sequence ID" value="PXF41719.1"/>
    <property type="molecule type" value="Genomic_DNA"/>
</dbReference>
<keyword evidence="9" id="KW-1185">Reference proteome</keyword>
<evidence type="ECO:0000259" key="5">
    <source>
        <dbReference type="PROSITE" id="PS50090"/>
    </source>
</evidence>
<dbReference type="GO" id="GO:0042795">
    <property type="term" value="P:snRNA transcription by RNA polymerase II"/>
    <property type="evidence" value="ECO:0007669"/>
    <property type="project" value="TreeGrafter"/>
</dbReference>
<evidence type="ECO:0000256" key="2">
    <source>
        <dbReference type="ARBA" id="ARBA00023125"/>
    </source>
</evidence>
<dbReference type="AlphaFoldDB" id="A0A2V3II33"/>
<accession>A0A2V3II33</accession>
<evidence type="ECO:0000256" key="4">
    <source>
        <dbReference type="ARBA" id="ARBA00023242"/>
    </source>
</evidence>
<keyword evidence="4" id="KW-0539">Nucleus</keyword>
<dbReference type="InterPro" id="IPR001005">
    <property type="entry name" value="SANT/Myb"/>
</dbReference>
<dbReference type="GO" id="GO:0042796">
    <property type="term" value="P:snRNA transcription by RNA polymerase III"/>
    <property type="evidence" value="ECO:0007669"/>
    <property type="project" value="TreeGrafter"/>
</dbReference>
<sequence>MEALRFQSIRLLAHLSKSPLKLRANLICTQSHREDTSPRRARAWTAEEDSLLLKAYKEHGADWHEVANVVHSRSAAACRQRYTLSLSPQINRQPPTAAEIARLQSLHRSLGNQWSVISQRLQTSRTPAQVYELLNNRLNPAYRSATWKEAEDELLREAILLYGESRWTLVARHVGTRSDAQCYERWTSCLKPSRRGSWTADEDTQLVNIVERLSARGEFNFGDVARELGFTRSRKSCYTRYKRLQSPQVDSQGGQE</sequence>
<organism evidence="8 9">
    <name type="scientific">Gracilariopsis chorda</name>
    <dbReference type="NCBI Taxonomy" id="448386"/>
    <lineage>
        <taxon>Eukaryota</taxon>
        <taxon>Rhodophyta</taxon>
        <taxon>Florideophyceae</taxon>
        <taxon>Rhodymeniophycidae</taxon>
        <taxon>Gracilariales</taxon>
        <taxon>Gracilariaceae</taxon>
        <taxon>Gracilariopsis</taxon>
    </lineage>
</organism>
<feature type="domain" description="SANT" evidence="6">
    <location>
        <begin position="39"/>
        <end position="82"/>
    </location>
</feature>
<dbReference type="GO" id="GO:0001006">
    <property type="term" value="F:RNA polymerase III type 3 promoter sequence-specific DNA binding"/>
    <property type="evidence" value="ECO:0007669"/>
    <property type="project" value="TreeGrafter"/>
</dbReference>
<dbReference type="InterPro" id="IPR009057">
    <property type="entry name" value="Homeodomain-like_sf"/>
</dbReference>
<evidence type="ECO:0000256" key="1">
    <source>
        <dbReference type="ARBA" id="ARBA00023015"/>
    </source>
</evidence>
<dbReference type="PROSITE" id="PS51294">
    <property type="entry name" value="HTH_MYB"/>
    <property type="match status" value="2"/>
</dbReference>
<evidence type="ECO:0000313" key="8">
    <source>
        <dbReference type="EMBL" id="PXF41719.1"/>
    </source>
</evidence>
<dbReference type="Proteomes" id="UP000247409">
    <property type="component" value="Unassembled WGS sequence"/>
</dbReference>
<dbReference type="Pfam" id="PF00249">
    <property type="entry name" value="Myb_DNA-binding"/>
    <property type="match status" value="2"/>
</dbReference>
<dbReference type="InterPro" id="IPR017884">
    <property type="entry name" value="SANT_dom"/>
</dbReference>
<feature type="domain" description="Myb-like" evidence="5">
    <location>
        <begin position="139"/>
        <end position="190"/>
    </location>
</feature>
<dbReference type="GO" id="GO:0019185">
    <property type="term" value="C:snRNA-activating protein complex"/>
    <property type="evidence" value="ECO:0007669"/>
    <property type="project" value="TreeGrafter"/>
</dbReference>
<gene>
    <name evidence="8" type="ORF">BWQ96_08565</name>
</gene>
<dbReference type="SUPFAM" id="SSF46689">
    <property type="entry name" value="Homeodomain-like"/>
    <property type="match status" value="3"/>
</dbReference>
<protein>
    <submittedName>
        <fullName evidence="8">Myb-like protein L</fullName>
    </submittedName>
</protein>
<dbReference type="PROSITE" id="PS51293">
    <property type="entry name" value="SANT"/>
    <property type="match status" value="1"/>
</dbReference>
<dbReference type="PROSITE" id="PS50090">
    <property type="entry name" value="MYB_LIKE"/>
    <property type="match status" value="3"/>
</dbReference>
<evidence type="ECO:0000259" key="6">
    <source>
        <dbReference type="PROSITE" id="PS51293"/>
    </source>
</evidence>
<dbReference type="InterPro" id="IPR051575">
    <property type="entry name" value="Myb-like_DNA-bd"/>
</dbReference>
<dbReference type="Pfam" id="PF13921">
    <property type="entry name" value="Myb_DNA-bind_6"/>
    <property type="match status" value="1"/>
</dbReference>
<comment type="caution">
    <text evidence="8">The sequence shown here is derived from an EMBL/GenBank/DDBJ whole genome shotgun (WGS) entry which is preliminary data.</text>
</comment>
<dbReference type="InterPro" id="IPR017930">
    <property type="entry name" value="Myb_dom"/>
</dbReference>
<dbReference type="SMART" id="SM00717">
    <property type="entry name" value="SANT"/>
    <property type="match status" value="4"/>
</dbReference>
<feature type="domain" description="HTH myb-type" evidence="7">
    <location>
        <begin position="139"/>
        <end position="194"/>
    </location>
</feature>
<evidence type="ECO:0000256" key="3">
    <source>
        <dbReference type="ARBA" id="ARBA00023163"/>
    </source>
</evidence>
<proteinExistence type="predicted"/>
<evidence type="ECO:0000259" key="7">
    <source>
        <dbReference type="PROSITE" id="PS51294"/>
    </source>
</evidence>
<evidence type="ECO:0000313" key="9">
    <source>
        <dbReference type="Proteomes" id="UP000247409"/>
    </source>
</evidence>